<sequence length="549" mass="61798">MPPTATLSASSTSLHYLFPLSSSSSSLTSTTTPTSCHFHPHPYPCTKKFSSLRFKPHQKPIMIRSAVSIEKETPEKERPITFLRESEGGDVRARFEKMIRDAQDSVCAAIEEVDKGGRFKEDVWSRPGGGGGISRVLQDGAVWEKAGVNVSVVYGVMPPEAYRAAKAAAADQKPGPIPFFAAGISSVLHPKNPFAPTLHFNYRYFETDAPKDVPGAPRQWWFGGGTDLTPAYIFDEDVKHFHSVQKEACDKFDPSFYPRFKKWCDDYFYIKHRGERRGLGGIFFDDLNNYDQEMLLSFATECANSVVPAYIPIIEKRKDTPFTDHHKAWQQLRRGRYVEFNLVYDRGTTFGLKTGGRIESILVSLPLSARWEYDHKPEEGSEEWKLFGVEACPRTMLILEAEINYLGQFQHPNLVKLIGSCLLEDDHHLLNYNAKLSDFCLAGDGPTGIKSHASTRVLGTHGSAEPDYLATGHLTAKSNVYNFGVVLLEMLPGRRAIDMNWPSGQHNLVEWLNPNWQTSVELSMFWLHILKAGMHSVRPKSLLKLHFNA</sequence>
<dbReference type="PROSITE" id="PS01021">
    <property type="entry name" value="COPROGEN_OXIDASE"/>
    <property type="match status" value="1"/>
</dbReference>
<dbReference type="EC" id="1.3.3.3" evidence="5"/>
<dbReference type="GO" id="GO:0004109">
    <property type="term" value="F:coproporphyrinogen oxidase activity"/>
    <property type="evidence" value="ECO:0007669"/>
    <property type="project" value="UniProtKB-EC"/>
</dbReference>
<evidence type="ECO:0000256" key="5">
    <source>
        <dbReference type="ARBA" id="ARBA00012869"/>
    </source>
</evidence>
<evidence type="ECO:0000256" key="2">
    <source>
        <dbReference type="ARBA" id="ARBA00005168"/>
    </source>
</evidence>
<keyword evidence="9" id="KW-0560">Oxidoreductase</keyword>
<evidence type="ECO:0000256" key="8">
    <source>
        <dbReference type="ARBA" id="ARBA00022946"/>
    </source>
</evidence>
<dbReference type="InterPro" id="IPR001260">
    <property type="entry name" value="Coprogen_oxidase_aer"/>
</dbReference>
<evidence type="ECO:0000313" key="15">
    <source>
        <dbReference type="Proteomes" id="UP001314170"/>
    </source>
</evidence>
<protein>
    <recommendedName>
        <fullName evidence="5">coproporphyrinogen oxidase</fullName>
        <ecNumber evidence="5">1.3.3.3</ecNumber>
    </recommendedName>
</protein>
<keyword evidence="6" id="KW-0150">Chloroplast</keyword>
<gene>
    <name evidence="14" type="ORF">DCAF_LOCUS12654</name>
</gene>
<evidence type="ECO:0000256" key="11">
    <source>
        <dbReference type="ARBA" id="ARBA00023171"/>
    </source>
</evidence>
<organism evidence="14 15">
    <name type="scientific">Dovyalis caffra</name>
    <dbReference type="NCBI Taxonomy" id="77055"/>
    <lineage>
        <taxon>Eukaryota</taxon>
        <taxon>Viridiplantae</taxon>
        <taxon>Streptophyta</taxon>
        <taxon>Embryophyta</taxon>
        <taxon>Tracheophyta</taxon>
        <taxon>Spermatophyta</taxon>
        <taxon>Magnoliopsida</taxon>
        <taxon>eudicotyledons</taxon>
        <taxon>Gunneridae</taxon>
        <taxon>Pentapetalae</taxon>
        <taxon>rosids</taxon>
        <taxon>fabids</taxon>
        <taxon>Malpighiales</taxon>
        <taxon>Salicaceae</taxon>
        <taxon>Flacourtieae</taxon>
        <taxon>Dovyalis</taxon>
    </lineage>
</organism>
<name>A0AAV1RMJ7_9ROSI</name>
<keyword evidence="15" id="KW-1185">Reference proteome</keyword>
<dbReference type="PANTHER" id="PTHR10755">
    <property type="entry name" value="COPROPORPHYRINOGEN III OXIDASE, MITOCHONDRIAL"/>
    <property type="match status" value="1"/>
</dbReference>
<dbReference type="InterPro" id="IPR011009">
    <property type="entry name" value="Kinase-like_dom_sf"/>
</dbReference>
<dbReference type="SUPFAM" id="SSF56112">
    <property type="entry name" value="Protein kinase-like (PK-like)"/>
    <property type="match status" value="1"/>
</dbReference>
<dbReference type="GO" id="GO:0009570">
    <property type="term" value="C:chloroplast stroma"/>
    <property type="evidence" value="ECO:0007669"/>
    <property type="project" value="TreeGrafter"/>
</dbReference>
<dbReference type="GO" id="GO:0015995">
    <property type="term" value="P:chlorophyll biosynthetic process"/>
    <property type="evidence" value="ECO:0007669"/>
    <property type="project" value="UniProtKB-KW"/>
</dbReference>
<dbReference type="FunFam" id="3.40.1500.10:FF:000003">
    <property type="entry name" value="oxygen-dependent coproporphyrinogen-III oxidase, chloroplastic"/>
    <property type="match status" value="1"/>
</dbReference>
<evidence type="ECO:0000313" key="14">
    <source>
        <dbReference type="EMBL" id="CAK7337616.1"/>
    </source>
</evidence>
<comment type="subunit">
    <text evidence="4">Homodimer.</text>
</comment>
<keyword evidence="12" id="KW-0627">Porphyrin biosynthesis</keyword>
<evidence type="ECO:0000256" key="3">
    <source>
        <dbReference type="ARBA" id="ARBA00010644"/>
    </source>
</evidence>
<dbReference type="Gene3D" id="1.10.510.10">
    <property type="entry name" value="Transferase(Phosphotransferase) domain 1"/>
    <property type="match status" value="1"/>
</dbReference>
<dbReference type="NCBIfam" id="NF003727">
    <property type="entry name" value="PRK05330.1"/>
    <property type="match status" value="1"/>
</dbReference>
<dbReference type="Gene3D" id="3.40.1500.10">
    <property type="entry name" value="Coproporphyrinogen III oxidase, aerobic"/>
    <property type="match status" value="1"/>
</dbReference>
<reference evidence="14 15" key="1">
    <citation type="submission" date="2024-01" db="EMBL/GenBank/DDBJ databases">
        <authorList>
            <person name="Waweru B."/>
        </authorList>
    </citation>
    <scope>NUCLEOTIDE SEQUENCE [LARGE SCALE GENOMIC DNA]</scope>
</reference>
<dbReference type="PRINTS" id="PR00073">
    <property type="entry name" value="COPRGNOXDASE"/>
</dbReference>
<dbReference type="GO" id="GO:0006782">
    <property type="term" value="P:protoporphyrinogen IX biosynthetic process"/>
    <property type="evidence" value="ECO:0007669"/>
    <property type="project" value="TreeGrafter"/>
</dbReference>
<evidence type="ECO:0000256" key="7">
    <source>
        <dbReference type="ARBA" id="ARBA00022640"/>
    </source>
</evidence>
<evidence type="ECO:0000256" key="1">
    <source>
        <dbReference type="ARBA" id="ARBA00004229"/>
    </source>
</evidence>
<comment type="similarity">
    <text evidence="3">Belongs to the aerobic coproporphyrinogen-III oxidase family.</text>
</comment>
<accession>A0AAV1RMJ7</accession>
<evidence type="ECO:0000256" key="4">
    <source>
        <dbReference type="ARBA" id="ARBA00011738"/>
    </source>
</evidence>
<dbReference type="PANTHER" id="PTHR10755:SF0">
    <property type="entry name" value="OXYGEN-DEPENDENT COPROPORPHYRINOGEN-III OXIDASE, MITOCHONDRIAL"/>
    <property type="match status" value="1"/>
</dbReference>
<proteinExistence type="inferred from homology"/>
<keyword evidence="11" id="KW-0149">Chlorophyll biosynthesis</keyword>
<dbReference type="InterPro" id="IPR036406">
    <property type="entry name" value="Coprogen_oxidase_aer_sf"/>
</dbReference>
<evidence type="ECO:0000256" key="12">
    <source>
        <dbReference type="ARBA" id="ARBA00023244"/>
    </source>
</evidence>
<evidence type="ECO:0000256" key="13">
    <source>
        <dbReference type="ARBA" id="ARBA00049102"/>
    </source>
</evidence>
<keyword evidence="10" id="KW-0350">Heme biosynthesis</keyword>
<evidence type="ECO:0000256" key="6">
    <source>
        <dbReference type="ARBA" id="ARBA00022528"/>
    </source>
</evidence>
<comment type="subcellular location">
    <subcellularLocation>
        <location evidence="1">Plastid</location>
        <location evidence="1">Chloroplast</location>
    </subcellularLocation>
</comment>
<evidence type="ECO:0000256" key="9">
    <source>
        <dbReference type="ARBA" id="ARBA00023002"/>
    </source>
</evidence>
<dbReference type="Pfam" id="PF01218">
    <property type="entry name" value="Coprogen_oxidas"/>
    <property type="match status" value="1"/>
</dbReference>
<comment type="caution">
    <text evidence="14">The sequence shown here is derived from an EMBL/GenBank/DDBJ whole genome shotgun (WGS) entry which is preliminary data.</text>
</comment>
<dbReference type="SUPFAM" id="SSF102886">
    <property type="entry name" value="Coproporphyrinogen III oxidase"/>
    <property type="match status" value="1"/>
</dbReference>
<dbReference type="EMBL" id="CAWUPB010001108">
    <property type="protein sequence ID" value="CAK7337616.1"/>
    <property type="molecule type" value="Genomic_DNA"/>
</dbReference>
<evidence type="ECO:0000256" key="10">
    <source>
        <dbReference type="ARBA" id="ARBA00023133"/>
    </source>
</evidence>
<dbReference type="InterPro" id="IPR018375">
    <property type="entry name" value="Coprogen_oxidase_CS"/>
</dbReference>
<comment type="pathway">
    <text evidence="2">Porphyrin-containing compound metabolism; protoporphyrin-IX biosynthesis; protoporphyrinogen-IX from coproporphyrinogen-III (O2 route): step 1/1.</text>
</comment>
<keyword evidence="8" id="KW-0809">Transit peptide</keyword>
<comment type="catalytic activity">
    <reaction evidence="13">
        <text>coproporphyrinogen III + O2 + 2 H(+) = protoporphyrinogen IX + 2 CO2 + 2 H2O</text>
        <dbReference type="Rhea" id="RHEA:18257"/>
        <dbReference type="ChEBI" id="CHEBI:15377"/>
        <dbReference type="ChEBI" id="CHEBI:15378"/>
        <dbReference type="ChEBI" id="CHEBI:15379"/>
        <dbReference type="ChEBI" id="CHEBI:16526"/>
        <dbReference type="ChEBI" id="CHEBI:57307"/>
        <dbReference type="ChEBI" id="CHEBI:57309"/>
        <dbReference type="EC" id="1.3.3.3"/>
    </reaction>
</comment>
<dbReference type="AlphaFoldDB" id="A0AAV1RMJ7"/>
<keyword evidence="7" id="KW-0934">Plastid</keyword>
<dbReference type="Proteomes" id="UP001314170">
    <property type="component" value="Unassembled WGS sequence"/>
</dbReference>